<dbReference type="OrthoDB" id="439993at2759"/>
<dbReference type="SMART" id="SM00360">
    <property type="entry name" value="RRM"/>
    <property type="match status" value="1"/>
</dbReference>
<evidence type="ECO:0000256" key="2">
    <source>
        <dbReference type="ARBA" id="ARBA00022884"/>
    </source>
</evidence>
<evidence type="ECO:0000256" key="4">
    <source>
        <dbReference type="SAM" id="MobiDB-lite"/>
    </source>
</evidence>
<gene>
    <name evidence="8" type="ORF">GE061_013449</name>
</gene>
<dbReference type="SUPFAM" id="SSF46785">
    <property type="entry name" value="Winged helix' DNA-binding domain"/>
    <property type="match status" value="1"/>
</dbReference>
<feature type="compositionally biased region" description="Basic residues" evidence="4">
    <location>
        <begin position="368"/>
        <end position="380"/>
    </location>
</feature>
<dbReference type="PROSITE" id="PS50102">
    <property type="entry name" value="RRM"/>
    <property type="match status" value="1"/>
</dbReference>
<accession>A0A8S9XRW6</accession>
<dbReference type="Pfam" id="PF05383">
    <property type="entry name" value="La"/>
    <property type="match status" value="1"/>
</dbReference>
<dbReference type="SUPFAM" id="SSF54928">
    <property type="entry name" value="RNA-binding domain, RBD"/>
    <property type="match status" value="1"/>
</dbReference>
<evidence type="ECO:0000259" key="7">
    <source>
        <dbReference type="PROSITE" id="PS51939"/>
    </source>
</evidence>
<evidence type="ECO:0008006" key="10">
    <source>
        <dbReference type="Google" id="ProtNLM"/>
    </source>
</evidence>
<dbReference type="InterPro" id="IPR012677">
    <property type="entry name" value="Nucleotide-bd_a/b_plait_sf"/>
</dbReference>
<dbReference type="InterPro" id="IPR036388">
    <property type="entry name" value="WH-like_DNA-bd_sf"/>
</dbReference>
<name>A0A8S9XRW6_APOLU</name>
<sequence length="571" mass="65599">MFNLSRVAGEFNPCEDQNSLRGAAVSSTGLHHTLFKMEVIESVDEPKIPAPAGDENLTEKAKKIRKGRKNKLMHNIRKQMEFYFSSSNLSRNRHTGQRLEQLGGVPLSDFLTYNKIRALTLNKDDIVKALMKSEMLEVSEDGLVKLTKPHKKKENIEDCEIYVEQIPGDVDHDWLKGVFSCFGEVDYISIPKFLKTQKPKGFAFVEFSDPETVKRVEESFKKAGNYLSCDKDPRELLSIQSNEDQNRLAFSYELDAQKKNKNTKQEDKSDDVRKRKHKNEDTKPNDKEGPSTVSSKRGMEDPGVIPKKRLRQNRENSEETADDLVDASECEESQPKEPKSSGVEDEGTQIEDDTMGEPSEVQGEEGRKRKRKKKKSKKSKKEPVQSYGLQILTKKDWKALRNKYLKAQKEQMSLLKKHLSQTQMKSDNAKQKNPFREDLVPNSNISTIPKDFLPGILVRISVEEPIVDLKAFKRDVNSVSPDVKYIDVKEGSTNVTVRLSSNEAAQKFCELASNWDNVRIIDGNDEKEYWEVIRQDREERLSNRTRKERGKEKLLRKAEKVLGQHMRFSEI</sequence>
<comment type="caution">
    <text evidence="8">The sequence shown here is derived from an EMBL/GenBank/DDBJ whole genome shotgun (WGS) entry which is preliminary data.</text>
</comment>
<feature type="region of interest" description="Disordered" evidence="4">
    <location>
        <begin position="252"/>
        <end position="387"/>
    </location>
</feature>
<dbReference type="EMBL" id="WIXP02000005">
    <property type="protein sequence ID" value="KAF6210345.1"/>
    <property type="molecule type" value="Genomic_DNA"/>
</dbReference>
<feature type="domain" description="XRRM" evidence="7">
    <location>
        <begin position="451"/>
        <end position="560"/>
    </location>
</feature>
<evidence type="ECO:0000313" key="9">
    <source>
        <dbReference type="Proteomes" id="UP000466442"/>
    </source>
</evidence>
<dbReference type="AlphaFoldDB" id="A0A8S9XRW6"/>
<evidence type="ECO:0000313" key="8">
    <source>
        <dbReference type="EMBL" id="KAF6210345.1"/>
    </source>
</evidence>
<feature type="compositionally biased region" description="Acidic residues" evidence="4">
    <location>
        <begin position="318"/>
        <end position="332"/>
    </location>
</feature>
<feature type="compositionally biased region" description="Basic and acidic residues" evidence="4">
    <location>
        <begin position="255"/>
        <end position="289"/>
    </location>
</feature>
<dbReference type="PANTHER" id="PTHR22792">
    <property type="entry name" value="LUPUS LA PROTEIN-RELATED"/>
    <property type="match status" value="1"/>
</dbReference>
<feature type="domain" description="HTH La-type RNA-binding" evidence="6">
    <location>
        <begin position="66"/>
        <end position="155"/>
    </location>
</feature>
<dbReference type="CDD" id="cd07323">
    <property type="entry name" value="LAM"/>
    <property type="match status" value="1"/>
</dbReference>
<dbReference type="InterPro" id="IPR045180">
    <property type="entry name" value="La_dom_prot"/>
</dbReference>
<dbReference type="InterPro" id="IPR006630">
    <property type="entry name" value="La_HTH"/>
</dbReference>
<dbReference type="GO" id="GO:1990904">
    <property type="term" value="C:ribonucleoprotein complex"/>
    <property type="evidence" value="ECO:0007669"/>
    <property type="project" value="UniProtKB-UniRule"/>
</dbReference>
<dbReference type="PROSITE" id="PS50961">
    <property type="entry name" value="HTH_LA"/>
    <property type="match status" value="1"/>
</dbReference>
<dbReference type="InterPro" id="IPR000504">
    <property type="entry name" value="RRM_dom"/>
</dbReference>
<dbReference type="GO" id="GO:0003723">
    <property type="term" value="F:RNA binding"/>
    <property type="evidence" value="ECO:0007669"/>
    <property type="project" value="UniProtKB-UniRule"/>
</dbReference>
<dbReference type="Gene3D" id="1.10.10.10">
    <property type="entry name" value="Winged helix-like DNA-binding domain superfamily/Winged helix DNA-binding domain"/>
    <property type="match status" value="1"/>
</dbReference>
<dbReference type="InterPro" id="IPR014886">
    <property type="entry name" value="La_xRRM"/>
</dbReference>
<organism evidence="8 9">
    <name type="scientific">Apolygus lucorum</name>
    <name type="common">Small green plant bug</name>
    <name type="synonym">Lygocoris lucorum</name>
    <dbReference type="NCBI Taxonomy" id="248454"/>
    <lineage>
        <taxon>Eukaryota</taxon>
        <taxon>Metazoa</taxon>
        <taxon>Ecdysozoa</taxon>
        <taxon>Arthropoda</taxon>
        <taxon>Hexapoda</taxon>
        <taxon>Insecta</taxon>
        <taxon>Pterygota</taxon>
        <taxon>Neoptera</taxon>
        <taxon>Paraneoptera</taxon>
        <taxon>Hemiptera</taxon>
        <taxon>Heteroptera</taxon>
        <taxon>Panheteroptera</taxon>
        <taxon>Cimicomorpha</taxon>
        <taxon>Miridae</taxon>
        <taxon>Mirini</taxon>
        <taxon>Apolygus</taxon>
    </lineage>
</organism>
<dbReference type="InterPro" id="IPR035979">
    <property type="entry name" value="RBD_domain_sf"/>
</dbReference>
<feature type="compositionally biased region" description="Acidic residues" evidence="4">
    <location>
        <begin position="343"/>
        <end position="355"/>
    </location>
</feature>
<dbReference type="PANTHER" id="PTHR22792:SF62">
    <property type="entry name" value="LA-RELATED PROTEIN 7"/>
    <property type="match status" value="1"/>
</dbReference>
<evidence type="ECO:0000259" key="6">
    <source>
        <dbReference type="PROSITE" id="PS50961"/>
    </source>
</evidence>
<evidence type="ECO:0000259" key="5">
    <source>
        <dbReference type="PROSITE" id="PS50102"/>
    </source>
</evidence>
<evidence type="ECO:0000256" key="3">
    <source>
        <dbReference type="PROSITE-ProRule" id="PRU00332"/>
    </source>
</evidence>
<feature type="domain" description="RRM" evidence="5">
    <location>
        <begin position="159"/>
        <end position="243"/>
    </location>
</feature>
<keyword evidence="2 3" id="KW-0694">RNA-binding</keyword>
<comment type="similarity">
    <text evidence="1">Belongs to the LARP7 family.</text>
</comment>
<feature type="compositionally biased region" description="Basic and acidic residues" evidence="4">
    <location>
        <begin position="427"/>
        <end position="439"/>
    </location>
</feature>
<dbReference type="SMART" id="SM00715">
    <property type="entry name" value="LA"/>
    <property type="match status" value="1"/>
</dbReference>
<keyword evidence="9" id="KW-1185">Reference proteome</keyword>
<proteinExistence type="inferred from homology"/>
<dbReference type="InterPro" id="IPR036390">
    <property type="entry name" value="WH_DNA-bd_sf"/>
</dbReference>
<dbReference type="Proteomes" id="UP000466442">
    <property type="component" value="Linkage Group LG5"/>
</dbReference>
<dbReference type="Pfam" id="PF08777">
    <property type="entry name" value="RRM_3"/>
    <property type="match status" value="1"/>
</dbReference>
<protein>
    <recommendedName>
        <fullName evidence="10">La-related protein 7</fullName>
    </recommendedName>
</protein>
<dbReference type="Pfam" id="PF00076">
    <property type="entry name" value="RRM_1"/>
    <property type="match status" value="1"/>
</dbReference>
<dbReference type="PROSITE" id="PS51939">
    <property type="entry name" value="XRRM"/>
    <property type="match status" value="1"/>
</dbReference>
<evidence type="ECO:0000256" key="1">
    <source>
        <dbReference type="ARBA" id="ARBA00008680"/>
    </source>
</evidence>
<dbReference type="Gene3D" id="3.30.70.330">
    <property type="match status" value="2"/>
</dbReference>
<feature type="region of interest" description="Disordered" evidence="4">
    <location>
        <begin position="420"/>
        <end position="441"/>
    </location>
</feature>
<reference evidence="8" key="1">
    <citation type="journal article" date="2021" name="Mol. Ecol. Resour.">
        <title>Apolygus lucorum genome provides insights into omnivorousness and mesophyll feeding.</title>
        <authorList>
            <person name="Liu Y."/>
            <person name="Liu H."/>
            <person name="Wang H."/>
            <person name="Huang T."/>
            <person name="Liu B."/>
            <person name="Yang B."/>
            <person name="Yin L."/>
            <person name="Li B."/>
            <person name="Zhang Y."/>
            <person name="Zhang S."/>
            <person name="Jiang F."/>
            <person name="Zhang X."/>
            <person name="Ren Y."/>
            <person name="Wang B."/>
            <person name="Wang S."/>
            <person name="Lu Y."/>
            <person name="Wu K."/>
            <person name="Fan W."/>
            <person name="Wang G."/>
        </authorList>
    </citation>
    <scope>NUCLEOTIDE SEQUENCE</scope>
    <source>
        <strain evidence="8">12Hb</strain>
    </source>
</reference>